<accession>A0A172TUD6</accession>
<reference evidence="2" key="1">
    <citation type="submission" date="2015-01" db="EMBL/GenBank/DDBJ databases">
        <title>Flavisolibacter sp./LCS9/ whole genome sequencing.</title>
        <authorList>
            <person name="Kim M.K."/>
            <person name="Srinivasan S."/>
            <person name="Lee J.-J."/>
        </authorList>
    </citation>
    <scope>NUCLEOTIDE SEQUENCE [LARGE SCALE GENOMIC DNA]</scope>
    <source>
        <strain evidence="2">LCS9</strain>
    </source>
</reference>
<dbReference type="RefSeq" id="WP_066403732.1">
    <property type="nucleotide sequence ID" value="NZ_CP011390.1"/>
</dbReference>
<evidence type="ECO:0000313" key="2">
    <source>
        <dbReference type="Proteomes" id="UP000077177"/>
    </source>
</evidence>
<dbReference type="AlphaFoldDB" id="A0A172TUD6"/>
<dbReference type="KEGG" id="fla:SY85_08960"/>
<protein>
    <submittedName>
        <fullName evidence="1">Uncharacterized protein</fullName>
    </submittedName>
</protein>
<dbReference type="OrthoDB" id="686323at2"/>
<organism evidence="1 2">
    <name type="scientific">Flavisolibacter tropicus</name>
    <dbReference type="NCBI Taxonomy" id="1492898"/>
    <lineage>
        <taxon>Bacteria</taxon>
        <taxon>Pseudomonadati</taxon>
        <taxon>Bacteroidota</taxon>
        <taxon>Chitinophagia</taxon>
        <taxon>Chitinophagales</taxon>
        <taxon>Chitinophagaceae</taxon>
        <taxon>Flavisolibacter</taxon>
    </lineage>
</organism>
<reference evidence="1 2" key="2">
    <citation type="journal article" date="2016" name="Int. J. Syst. Evol. Microbiol.">
        <title>Flavisolibacter tropicus sp. nov., isolated from tropical soil.</title>
        <authorList>
            <person name="Lee J.J."/>
            <person name="Kang M.S."/>
            <person name="Kim G.S."/>
            <person name="Lee C.S."/>
            <person name="Lim S."/>
            <person name="Lee J."/>
            <person name="Roh S.H."/>
            <person name="Kang H."/>
            <person name="Ha J.M."/>
            <person name="Bae S."/>
            <person name="Jung H.Y."/>
            <person name="Kim M.K."/>
        </authorList>
    </citation>
    <scope>NUCLEOTIDE SEQUENCE [LARGE SCALE GENOMIC DNA]</scope>
    <source>
        <strain evidence="1 2">LCS9</strain>
    </source>
</reference>
<gene>
    <name evidence="1" type="ORF">SY85_08960</name>
</gene>
<name>A0A172TUD6_9BACT</name>
<evidence type="ECO:0000313" key="1">
    <source>
        <dbReference type="EMBL" id="ANE50612.1"/>
    </source>
</evidence>
<sequence>MNNTETVVDPLGNEVLLPKHFADLSILGNEAPEVYDMPSKVIEAPALMMKFEGGSEENYYYRSIGWENALLIGTKKIGDRWIVHSMQNNPSSEQLCDICRSNNVQLIEYKLS</sequence>
<proteinExistence type="predicted"/>
<dbReference type="EMBL" id="CP011390">
    <property type="protein sequence ID" value="ANE50612.1"/>
    <property type="molecule type" value="Genomic_DNA"/>
</dbReference>
<dbReference type="Proteomes" id="UP000077177">
    <property type="component" value="Chromosome"/>
</dbReference>
<keyword evidence="2" id="KW-1185">Reference proteome</keyword>